<dbReference type="GO" id="GO:0046920">
    <property type="term" value="F:alpha-(1-&gt;3)-fucosyltransferase activity"/>
    <property type="evidence" value="ECO:0007669"/>
    <property type="project" value="TreeGrafter"/>
</dbReference>
<dbReference type="Pfam" id="PF00852">
    <property type="entry name" value="Glyco_transf_10"/>
    <property type="match status" value="1"/>
</dbReference>
<dbReference type="EMBL" id="LS423452">
    <property type="protein sequence ID" value="SPS05197.1"/>
    <property type="molecule type" value="Genomic_DNA"/>
</dbReference>
<dbReference type="PANTHER" id="PTHR11929:SF194">
    <property type="entry name" value="ALPHA-(1,3)-FUCOSYLTRANSFERASE 10"/>
    <property type="match status" value="1"/>
</dbReference>
<dbReference type="InterPro" id="IPR001503">
    <property type="entry name" value="Glyco_trans_10"/>
</dbReference>
<evidence type="ECO:0000256" key="2">
    <source>
        <dbReference type="ARBA" id="ARBA00022676"/>
    </source>
</evidence>
<organism evidence="5">
    <name type="scientific">Candidatus Nitrotoga fabula</name>
    <dbReference type="NCBI Taxonomy" id="2182327"/>
    <lineage>
        <taxon>Bacteria</taxon>
        <taxon>Pseudomonadati</taxon>
        <taxon>Pseudomonadota</taxon>
        <taxon>Betaproteobacteria</taxon>
        <taxon>Nitrosomonadales</taxon>
        <taxon>Gallionellaceae</taxon>
        <taxon>Candidatus Nitrotoga</taxon>
    </lineage>
</organism>
<dbReference type="InterPro" id="IPR055270">
    <property type="entry name" value="Glyco_tran_10_C"/>
</dbReference>
<reference evidence="5" key="1">
    <citation type="submission" date="2018-05" db="EMBL/GenBank/DDBJ databases">
        <authorList>
            <person name="Lanie J.A."/>
            <person name="Ng W.-L."/>
            <person name="Kazmierczak K.M."/>
            <person name="Andrzejewski T.M."/>
            <person name="Davidsen T.M."/>
            <person name="Wayne K.J."/>
            <person name="Tettelin H."/>
            <person name="Glass J.I."/>
            <person name="Rusch D."/>
            <person name="Podicherti R."/>
            <person name="Tsui H.-C.T."/>
            <person name="Winkler M.E."/>
        </authorList>
    </citation>
    <scope>NUCLEOTIDE SEQUENCE</scope>
    <source>
        <strain evidence="5">KNB</strain>
    </source>
</reference>
<evidence type="ECO:0000259" key="4">
    <source>
        <dbReference type="Pfam" id="PF00852"/>
    </source>
</evidence>
<dbReference type="PANTHER" id="PTHR11929">
    <property type="entry name" value="ALPHA- 1,3 -FUCOSYLTRANSFERASE"/>
    <property type="match status" value="1"/>
</dbReference>
<name>A0A2X0QUP4_9PROT</name>
<protein>
    <submittedName>
        <fullName evidence="5">Glycosyltransferase family 10 (Fucosyltransferase)</fullName>
    </submittedName>
</protein>
<keyword evidence="3 5" id="KW-0808">Transferase</keyword>
<dbReference type="InterPro" id="IPR038577">
    <property type="entry name" value="GT10-like_C_sf"/>
</dbReference>
<evidence type="ECO:0000313" key="5">
    <source>
        <dbReference type="EMBL" id="SPS05197.1"/>
    </source>
</evidence>
<keyword evidence="2 5" id="KW-0328">Glycosyltransferase</keyword>
<accession>A0A2X0QUP4</accession>
<evidence type="ECO:0000256" key="1">
    <source>
        <dbReference type="ARBA" id="ARBA00008919"/>
    </source>
</evidence>
<evidence type="ECO:0000256" key="3">
    <source>
        <dbReference type="ARBA" id="ARBA00022679"/>
    </source>
</evidence>
<dbReference type="AlphaFoldDB" id="A0A2X0QUP4"/>
<comment type="similarity">
    <text evidence="1">Belongs to the glycosyltransferase 10 family.</text>
</comment>
<feature type="domain" description="Fucosyltransferase C-terminal" evidence="4">
    <location>
        <begin position="221"/>
        <end position="307"/>
    </location>
</feature>
<gene>
    <name evidence="5" type="ORF">NITFAB_0786</name>
</gene>
<proteinExistence type="inferred from homology"/>
<dbReference type="GO" id="GO:0016020">
    <property type="term" value="C:membrane"/>
    <property type="evidence" value="ECO:0007669"/>
    <property type="project" value="InterPro"/>
</dbReference>
<dbReference type="Gene3D" id="3.40.50.11660">
    <property type="entry name" value="Glycosyl transferase family 10, C-terminal domain"/>
    <property type="match status" value="1"/>
</dbReference>
<dbReference type="SUPFAM" id="SSF53756">
    <property type="entry name" value="UDP-Glycosyltransferase/glycogen phosphorylase"/>
    <property type="match status" value="1"/>
</dbReference>
<sequence length="344" mass="39691">MKHASIVAARHRQNEIFRPDDAGPNGREFFLPYRMLRDCFREAGIELSTADMNRGREVLFELHVNARRSLPECPAYAYLYEDPIVRPLNGDPAWLSRYRKVFTSNETLIDQRQILRLDYPNDLGLRAVPDFTGRDQFCVMIASNKALRHPDPRNLHDKRIEIIRFFEKNAPALFALYGKGWNIPAVRPGLTGRLIKRVHQWRSRIYPGQPFPSYRGVVRSKAEVLDRARFSICYENSRGSPGYLTEKIFDCFTSGCVPVYIGTANVAELVPEGCYIDGDRFSNPAELLCFLQSVDAARYARYQAEIRRFLASPESVRFTNEHFCRFLVDMILADLMTEHRLSNA</sequence>